<dbReference type="InterPro" id="IPR005693">
    <property type="entry name" value="Mce"/>
</dbReference>
<feature type="domain" description="Mammalian cell entry C-terminal" evidence="3">
    <location>
        <begin position="122"/>
        <end position="289"/>
    </location>
</feature>
<evidence type="ECO:0000259" key="3">
    <source>
        <dbReference type="Pfam" id="PF11887"/>
    </source>
</evidence>
<sequence length="418" mass="44081">MMTRRIRLQIIAFVVIALVGVSYAGARYAGLDRLFGPRGYLVTMKLTDSGGIFTNAEVTYRGVTVGRVGQLRLTETGLEVELDIERDHDRIPADTKAVVTNRSAVGEQYVDLRPNVDAGPYLAGGSVISVDRTATPPPVETLLANLDGLATSVPLDSLRTVVDELGTAFDGTGPQLQRLLDTTSVFTKDAVKNLPQTLELLRKARTVLGTQNQQASSITSFSRDLKLIAEQLGKSDPDLRKLIENAPKAAGQVSGLLRESGQGISELTANLLTTVDIALPRKDGLEQAMVTYPMVVGGAFTVAPGDGTAHFGLAINLFDPPPCTKGYEKTKRRPGDVTAPIALNSQAYCAEGPGSPIEVRGAQNAPYGGKPMTPPPSTRLVGPARQPQAGAASGLLALLQLPGGQAPRSLAQMLGLPG</sequence>
<dbReference type="EMBL" id="JACHMH010000001">
    <property type="protein sequence ID" value="MBB4674371.1"/>
    <property type="molecule type" value="Genomic_DNA"/>
</dbReference>
<feature type="region of interest" description="Disordered" evidence="1">
    <location>
        <begin position="363"/>
        <end position="385"/>
    </location>
</feature>
<evidence type="ECO:0000313" key="4">
    <source>
        <dbReference type="EMBL" id="MBB4674371.1"/>
    </source>
</evidence>
<evidence type="ECO:0000313" key="5">
    <source>
        <dbReference type="Proteomes" id="UP000533598"/>
    </source>
</evidence>
<dbReference type="Pfam" id="PF02470">
    <property type="entry name" value="MlaD"/>
    <property type="match status" value="1"/>
</dbReference>
<accession>A0A7W7C6M6</accession>
<reference evidence="4 5" key="1">
    <citation type="submission" date="2020-08" db="EMBL/GenBank/DDBJ databases">
        <title>Sequencing the genomes of 1000 actinobacteria strains.</title>
        <authorList>
            <person name="Klenk H.-P."/>
        </authorList>
    </citation>
    <scope>NUCLEOTIDE SEQUENCE [LARGE SCALE GENOMIC DNA]</scope>
    <source>
        <strain evidence="4 5">DSM 44230</strain>
    </source>
</reference>
<dbReference type="AlphaFoldDB" id="A0A7W7C6M6"/>
<gene>
    <name evidence="4" type="ORF">HNR67_000489</name>
</gene>
<dbReference type="RefSeq" id="WP_185000475.1">
    <property type="nucleotide sequence ID" value="NZ_BAAAUI010000003.1"/>
</dbReference>
<keyword evidence="5" id="KW-1185">Reference proteome</keyword>
<name>A0A7W7C6M6_9PSEU</name>
<evidence type="ECO:0000256" key="1">
    <source>
        <dbReference type="SAM" id="MobiDB-lite"/>
    </source>
</evidence>
<dbReference type="PANTHER" id="PTHR33371:SF16">
    <property type="entry name" value="MCE-FAMILY PROTEIN MCE3F"/>
    <property type="match status" value="1"/>
</dbReference>
<comment type="caution">
    <text evidence="4">The sequence shown here is derived from an EMBL/GenBank/DDBJ whole genome shotgun (WGS) entry which is preliminary data.</text>
</comment>
<protein>
    <submittedName>
        <fullName evidence="4">Phospholipid/cholesterol/gamma-HCH transport system substrate-binding protein</fullName>
    </submittedName>
</protein>
<evidence type="ECO:0000259" key="2">
    <source>
        <dbReference type="Pfam" id="PF02470"/>
    </source>
</evidence>
<dbReference type="InterPro" id="IPR024516">
    <property type="entry name" value="Mce_C"/>
</dbReference>
<dbReference type="Pfam" id="PF11887">
    <property type="entry name" value="Mce4_CUP1"/>
    <property type="match status" value="1"/>
</dbReference>
<dbReference type="NCBIfam" id="TIGR00996">
    <property type="entry name" value="Mtu_fam_mce"/>
    <property type="match status" value="1"/>
</dbReference>
<proteinExistence type="predicted"/>
<organism evidence="4 5">
    <name type="scientific">Crossiella cryophila</name>
    <dbReference type="NCBI Taxonomy" id="43355"/>
    <lineage>
        <taxon>Bacteria</taxon>
        <taxon>Bacillati</taxon>
        <taxon>Actinomycetota</taxon>
        <taxon>Actinomycetes</taxon>
        <taxon>Pseudonocardiales</taxon>
        <taxon>Pseudonocardiaceae</taxon>
        <taxon>Crossiella</taxon>
    </lineage>
</organism>
<dbReference type="InterPro" id="IPR003399">
    <property type="entry name" value="Mce/MlaD"/>
</dbReference>
<dbReference type="Proteomes" id="UP000533598">
    <property type="component" value="Unassembled WGS sequence"/>
</dbReference>
<dbReference type="PANTHER" id="PTHR33371">
    <property type="entry name" value="INTERMEMBRANE PHOSPHOLIPID TRANSPORT SYSTEM BINDING PROTEIN MLAD-RELATED"/>
    <property type="match status" value="1"/>
</dbReference>
<feature type="domain" description="Mce/MlaD" evidence="2">
    <location>
        <begin position="38"/>
        <end position="114"/>
    </location>
</feature>
<dbReference type="InterPro" id="IPR052336">
    <property type="entry name" value="MlaD_Phospholipid_Transporter"/>
</dbReference>
<dbReference type="GO" id="GO:0005576">
    <property type="term" value="C:extracellular region"/>
    <property type="evidence" value="ECO:0007669"/>
    <property type="project" value="TreeGrafter"/>
</dbReference>